<dbReference type="SUPFAM" id="SSF52087">
    <property type="entry name" value="CRAL/TRIO domain"/>
    <property type="match status" value="1"/>
</dbReference>
<dbReference type="InterPro" id="IPR001251">
    <property type="entry name" value="CRAL-TRIO_dom"/>
</dbReference>
<feature type="domain" description="CRAL-TRIO" evidence="1">
    <location>
        <begin position="104"/>
        <end position="178"/>
    </location>
</feature>
<dbReference type="PROSITE" id="PS50191">
    <property type="entry name" value="CRAL_TRIO"/>
    <property type="match status" value="1"/>
</dbReference>
<sequence>MNICGDFNYSIETKNEDTEHSEETEYNEQEFIKKNNVLFITNYDSFKQYRHLYTNEQIINNICYIDENNLIIQYAFFKKFGNKTNYNIITQHIVNNINNILRQYELINVHFSLYKMDLFDLEKHYDFLMCICKLMQSAYPDKLNKFNIYQPPFIYSKIYSIISTFIDKSTRSKIKMVE</sequence>
<protein>
    <recommendedName>
        <fullName evidence="1">CRAL-TRIO domain-containing protein</fullName>
    </recommendedName>
</protein>
<evidence type="ECO:0000313" key="2">
    <source>
        <dbReference type="EMBL" id="QHT27516.1"/>
    </source>
</evidence>
<dbReference type="InterPro" id="IPR036865">
    <property type="entry name" value="CRAL-TRIO_dom_sf"/>
</dbReference>
<dbReference type="Pfam" id="PF00650">
    <property type="entry name" value="CRAL_TRIO"/>
    <property type="match status" value="1"/>
</dbReference>
<organism evidence="2">
    <name type="scientific">viral metagenome</name>
    <dbReference type="NCBI Taxonomy" id="1070528"/>
    <lineage>
        <taxon>unclassified sequences</taxon>
        <taxon>metagenomes</taxon>
        <taxon>organismal metagenomes</taxon>
    </lineage>
</organism>
<reference evidence="2" key="1">
    <citation type="journal article" date="2020" name="Nature">
        <title>Giant virus diversity and host interactions through global metagenomics.</title>
        <authorList>
            <person name="Schulz F."/>
            <person name="Roux S."/>
            <person name="Paez-Espino D."/>
            <person name="Jungbluth S."/>
            <person name="Walsh D.A."/>
            <person name="Denef V.J."/>
            <person name="McMahon K.D."/>
            <person name="Konstantinidis K.T."/>
            <person name="Eloe-Fadrosh E.A."/>
            <person name="Kyrpides N.C."/>
            <person name="Woyke T."/>
        </authorList>
    </citation>
    <scope>NUCLEOTIDE SEQUENCE</scope>
    <source>
        <strain evidence="2">GVMAG-M-3300023179-33</strain>
    </source>
</reference>
<dbReference type="Gene3D" id="3.40.525.10">
    <property type="entry name" value="CRAL-TRIO lipid binding domain"/>
    <property type="match status" value="1"/>
</dbReference>
<accession>A0A6C0EEA2</accession>
<name>A0A6C0EEA2_9ZZZZ</name>
<evidence type="ECO:0000259" key="1">
    <source>
        <dbReference type="PROSITE" id="PS50191"/>
    </source>
</evidence>
<dbReference type="EMBL" id="MN739823">
    <property type="protein sequence ID" value="QHT27516.1"/>
    <property type="molecule type" value="Genomic_DNA"/>
</dbReference>
<dbReference type="AlphaFoldDB" id="A0A6C0EEA2"/>
<proteinExistence type="predicted"/>